<reference evidence="7 8" key="1">
    <citation type="submission" date="2016-12" db="EMBL/GenBank/DDBJ databases">
        <title>Genomic comparison of strains in the 'Actinomyces naeslundii' group.</title>
        <authorList>
            <person name="Mughal S.R."/>
            <person name="Do T."/>
            <person name="Gilbert S.C."/>
            <person name="Witherden E.A."/>
            <person name="Didelot X."/>
            <person name="Beighton D."/>
        </authorList>
    </citation>
    <scope>NUCLEOTIDE SEQUENCE [LARGE SCALE GENOMIC DNA]</scope>
    <source>
        <strain evidence="7 8">NCTC 10301</strain>
    </source>
</reference>
<keyword evidence="2 5" id="KW-0812">Transmembrane</keyword>
<feature type="transmembrane region" description="Helical" evidence="5">
    <location>
        <begin position="20"/>
        <end position="40"/>
    </location>
</feature>
<dbReference type="InterPro" id="IPR013525">
    <property type="entry name" value="ABC2_TM"/>
</dbReference>
<dbReference type="GO" id="GO:0140359">
    <property type="term" value="F:ABC-type transporter activity"/>
    <property type="evidence" value="ECO:0007669"/>
    <property type="project" value="InterPro"/>
</dbReference>
<evidence type="ECO:0000256" key="4">
    <source>
        <dbReference type="ARBA" id="ARBA00023136"/>
    </source>
</evidence>
<evidence type="ECO:0000256" key="1">
    <source>
        <dbReference type="ARBA" id="ARBA00004141"/>
    </source>
</evidence>
<comment type="caution">
    <text evidence="7">The sequence shown here is derived from an EMBL/GenBank/DDBJ whole genome shotgun (WGS) entry which is preliminary data.</text>
</comment>
<feature type="transmembrane region" description="Helical" evidence="5">
    <location>
        <begin position="224"/>
        <end position="243"/>
    </location>
</feature>
<dbReference type="Proteomes" id="UP000187035">
    <property type="component" value="Unassembled WGS sequence"/>
</dbReference>
<name>A0A854EG30_ACTNA</name>
<dbReference type="GeneID" id="64257345"/>
<feature type="transmembrane region" description="Helical" evidence="5">
    <location>
        <begin position="136"/>
        <end position="158"/>
    </location>
</feature>
<gene>
    <name evidence="7" type="ORF">BKH33_06915</name>
</gene>
<accession>A0A854EG30</accession>
<protein>
    <recommendedName>
        <fullName evidence="6">ABC-2 type transporter transmembrane domain-containing protein</fullName>
    </recommendedName>
</protein>
<dbReference type="RefSeq" id="WP_003779676.1">
    <property type="nucleotide sequence ID" value="NZ_CP066049.1"/>
</dbReference>
<organism evidence="7 8">
    <name type="scientific">Actinomyces naeslundii</name>
    <dbReference type="NCBI Taxonomy" id="1655"/>
    <lineage>
        <taxon>Bacteria</taxon>
        <taxon>Bacillati</taxon>
        <taxon>Actinomycetota</taxon>
        <taxon>Actinomycetes</taxon>
        <taxon>Actinomycetales</taxon>
        <taxon>Actinomycetaceae</taxon>
        <taxon>Actinomyces</taxon>
    </lineage>
</organism>
<proteinExistence type="predicted"/>
<evidence type="ECO:0000256" key="5">
    <source>
        <dbReference type="SAM" id="Phobius"/>
    </source>
</evidence>
<dbReference type="EMBL" id="MSRR01000011">
    <property type="protein sequence ID" value="OMG36493.1"/>
    <property type="molecule type" value="Genomic_DNA"/>
</dbReference>
<evidence type="ECO:0000259" key="6">
    <source>
        <dbReference type="Pfam" id="PF01061"/>
    </source>
</evidence>
<evidence type="ECO:0000256" key="2">
    <source>
        <dbReference type="ARBA" id="ARBA00022692"/>
    </source>
</evidence>
<evidence type="ECO:0000256" key="3">
    <source>
        <dbReference type="ARBA" id="ARBA00022989"/>
    </source>
</evidence>
<keyword evidence="3 5" id="KW-1133">Transmembrane helix</keyword>
<dbReference type="Pfam" id="PF01061">
    <property type="entry name" value="ABC2_membrane"/>
    <property type="match status" value="1"/>
</dbReference>
<feature type="domain" description="ABC-2 type transporter transmembrane" evidence="6">
    <location>
        <begin position="13"/>
        <end position="208"/>
    </location>
</feature>
<feature type="transmembrane region" description="Helical" evidence="5">
    <location>
        <begin position="165"/>
        <end position="185"/>
    </location>
</feature>
<dbReference type="AlphaFoldDB" id="A0A854EG30"/>
<dbReference type="GO" id="GO:0016020">
    <property type="term" value="C:membrane"/>
    <property type="evidence" value="ECO:0007669"/>
    <property type="project" value="UniProtKB-SubCell"/>
</dbReference>
<feature type="transmembrane region" description="Helical" evidence="5">
    <location>
        <begin position="98"/>
        <end position="124"/>
    </location>
</feature>
<evidence type="ECO:0000313" key="8">
    <source>
        <dbReference type="Proteomes" id="UP000187035"/>
    </source>
</evidence>
<sequence>MKTLLCDLVTDIRMLFRVPVSAFFTVVFPSFMLIIMMASYGNPDIGTGIRLSDKYVLIASGMGLVPLSLITFPSWICSSVESSYLLRLKYLHVSLARVATSNALAHMVIALCGTAVTFAVGVLFYDTRIPGLPALIAYSLQLIVVTASLMLFGAALAFIVRQTAVVIAVGLVLMFVVYMLCGVFGDFSAMPANLQGAGNLIPLKYLMNDGFDVWTSTRLMIPQLWATSATWAGTSAVVAVIAARRRLRR</sequence>
<feature type="transmembrane region" description="Helical" evidence="5">
    <location>
        <begin position="55"/>
        <end position="77"/>
    </location>
</feature>
<evidence type="ECO:0000313" key="7">
    <source>
        <dbReference type="EMBL" id="OMG36493.1"/>
    </source>
</evidence>
<keyword evidence="4 5" id="KW-0472">Membrane</keyword>
<comment type="subcellular location">
    <subcellularLocation>
        <location evidence="1">Membrane</location>
        <topology evidence="1">Multi-pass membrane protein</topology>
    </subcellularLocation>
</comment>